<dbReference type="Pfam" id="PF08241">
    <property type="entry name" value="Methyltransf_11"/>
    <property type="match status" value="1"/>
</dbReference>
<dbReference type="PANTHER" id="PTHR43591:SF101">
    <property type="entry name" value="METHYLTRANSFERASE-LIKE PROTEIN 27"/>
    <property type="match status" value="1"/>
</dbReference>
<evidence type="ECO:0000259" key="1">
    <source>
        <dbReference type="Pfam" id="PF08241"/>
    </source>
</evidence>
<gene>
    <name evidence="2" type="ORF">PLEPLA_LOCUS27279</name>
</gene>
<dbReference type="PANTHER" id="PTHR43591">
    <property type="entry name" value="METHYLTRANSFERASE"/>
    <property type="match status" value="1"/>
</dbReference>
<reference evidence="2" key="1">
    <citation type="submission" date="2020-03" db="EMBL/GenBank/DDBJ databases">
        <authorList>
            <person name="Weist P."/>
        </authorList>
    </citation>
    <scope>NUCLEOTIDE SEQUENCE</scope>
</reference>
<dbReference type="Gene3D" id="3.40.50.150">
    <property type="entry name" value="Vaccinia Virus protein VP39"/>
    <property type="match status" value="1"/>
</dbReference>
<dbReference type="AlphaFoldDB" id="A0A9N7UUD3"/>
<feature type="domain" description="Methyltransferase type 11" evidence="1">
    <location>
        <begin position="91"/>
        <end position="185"/>
    </location>
</feature>
<accession>A0A9N7UUD3</accession>
<dbReference type="InterPro" id="IPR013216">
    <property type="entry name" value="Methyltransf_11"/>
</dbReference>
<dbReference type="InterPro" id="IPR029063">
    <property type="entry name" value="SAM-dependent_MTases_sf"/>
</dbReference>
<keyword evidence="3" id="KW-1185">Reference proteome</keyword>
<dbReference type="SUPFAM" id="SSF53335">
    <property type="entry name" value="S-adenosyl-L-methionine-dependent methyltransferases"/>
    <property type="match status" value="1"/>
</dbReference>
<name>A0A9N7UUD3_PLEPL</name>
<comment type="caution">
    <text evidence="2">The sequence shown here is derived from an EMBL/GenBank/DDBJ whole genome shotgun (WGS) entry which is preliminary data.</text>
</comment>
<dbReference type="Proteomes" id="UP001153269">
    <property type="component" value="Unassembled WGS sequence"/>
</dbReference>
<dbReference type="GO" id="GO:0008757">
    <property type="term" value="F:S-adenosylmethionine-dependent methyltransferase activity"/>
    <property type="evidence" value="ECO:0007669"/>
    <property type="project" value="InterPro"/>
</dbReference>
<sequence>MMAVNAAAGNDIRQKQLLKFYEMSAGSSTFEDVKAVVLSAHDNATYEVDFYSSWAENYDKDVAVLEYRAPTLAANSISKHFSGDREKAVLLDVACGTGLVAKQLKKHGFGGFVGVDGSETMLELARGTGLYQELKQSLLGDEPLPVHWADSFDAVLMVGALCGGHAPVAVVRDLCKATKPGGYVCMTTRSNIDNLEYKGALDRELKQMEEEGLWICVEVIEVKDWERSVSEKEGRYVSGVVYLYKKI</sequence>
<protein>
    <recommendedName>
        <fullName evidence="1">Methyltransferase type 11 domain-containing protein</fullName>
    </recommendedName>
</protein>
<evidence type="ECO:0000313" key="2">
    <source>
        <dbReference type="EMBL" id="CAB1439492.1"/>
    </source>
</evidence>
<organism evidence="2 3">
    <name type="scientific">Pleuronectes platessa</name>
    <name type="common">European plaice</name>
    <dbReference type="NCBI Taxonomy" id="8262"/>
    <lineage>
        <taxon>Eukaryota</taxon>
        <taxon>Metazoa</taxon>
        <taxon>Chordata</taxon>
        <taxon>Craniata</taxon>
        <taxon>Vertebrata</taxon>
        <taxon>Euteleostomi</taxon>
        <taxon>Actinopterygii</taxon>
        <taxon>Neopterygii</taxon>
        <taxon>Teleostei</taxon>
        <taxon>Neoteleostei</taxon>
        <taxon>Acanthomorphata</taxon>
        <taxon>Carangaria</taxon>
        <taxon>Pleuronectiformes</taxon>
        <taxon>Pleuronectoidei</taxon>
        <taxon>Pleuronectidae</taxon>
        <taxon>Pleuronectes</taxon>
    </lineage>
</organism>
<evidence type="ECO:0000313" key="3">
    <source>
        <dbReference type="Proteomes" id="UP001153269"/>
    </source>
</evidence>
<proteinExistence type="predicted"/>
<dbReference type="EMBL" id="CADEAL010002291">
    <property type="protein sequence ID" value="CAB1439492.1"/>
    <property type="molecule type" value="Genomic_DNA"/>
</dbReference>